<evidence type="ECO:0000256" key="2">
    <source>
        <dbReference type="RuleBase" id="RU003357"/>
    </source>
</evidence>
<protein>
    <submittedName>
        <fullName evidence="6">TonB-dependent receptor</fullName>
    </submittedName>
</protein>
<feature type="domain" description="TonB-dependent receptor-like beta-barrel" evidence="4">
    <location>
        <begin position="384"/>
        <end position="939"/>
    </location>
</feature>
<comment type="caution">
    <text evidence="6">The sequence shown here is derived from an EMBL/GenBank/DDBJ whole genome shotgun (WGS) entry which is preliminary data.</text>
</comment>
<reference evidence="6 7" key="1">
    <citation type="submission" date="2021-07" db="EMBL/GenBank/DDBJ databases">
        <title>Mesonia aestuariivivens sp. nov., isolated from a tidal flat.</title>
        <authorList>
            <person name="Kim Y.-O."/>
            <person name="Yoon J.-H."/>
        </authorList>
    </citation>
    <scope>NUCLEOTIDE SEQUENCE [LARGE SCALE GENOMIC DNA]</scope>
    <source>
        <strain evidence="6 7">JHPTF-M18</strain>
    </source>
</reference>
<organism evidence="6 7">
    <name type="scientific">Mesonia aestuariivivens</name>
    <dbReference type="NCBI Taxonomy" id="2796128"/>
    <lineage>
        <taxon>Bacteria</taxon>
        <taxon>Pseudomonadati</taxon>
        <taxon>Bacteroidota</taxon>
        <taxon>Flavobacteriia</taxon>
        <taxon>Flavobacteriales</taxon>
        <taxon>Flavobacteriaceae</taxon>
        <taxon>Mesonia</taxon>
    </lineage>
</organism>
<dbReference type="Proteomes" id="UP000719267">
    <property type="component" value="Unassembled WGS sequence"/>
</dbReference>
<comment type="subcellular location">
    <subcellularLocation>
        <location evidence="1">Cell outer membrane</location>
        <topology evidence="1">Multi-pass membrane protein</topology>
    </subcellularLocation>
</comment>
<name>A0ABS6W3P7_9FLAO</name>
<evidence type="ECO:0000313" key="6">
    <source>
        <dbReference type="EMBL" id="MBW2962485.1"/>
    </source>
</evidence>
<dbReference type="InterPro" id="IPR000531">
    <property type="entry name" value="Beta-barrel_TonB"/>
</dbReference>
<dbReference type="Pfam" id="PF00593">
    <property type="entry name" value="TonB_dep_Rec_b-barrel"/>
    <property type="match status" value="1"/>
</dbReference>
<proteinExistence type="inferred from homology"/>
<dbReference type="PROSITE" id="PS52016">
    <property type="entry name" value="TONB_DEPENDENT_REC_3"/>
    <property type="match status" value="1"/>
</dbReference>
<sequence length="975" mass="108358">MRTLYKGLLLLLFAVPANVLAQDSVSGTVTETTGMPIPGVNIIIKNTNKGAVTDFDGNYTIEKLQKNDTLVYSYIGFSTKEIVFVNQEVIDVSLETDSSTLDEVVVVGYGSAAKKDLTGAVNQITTEDFNKGQMNTASQLITGKVAGVNVTSGGGAPGEGSSITIRGLGSLSLQNSPLYVIDGLPISNDAVGGSRNPLDFINPNDIESMTVLKDASATAIYGSRAANGVIIITTKKGKGLDFKFNYSTATTLYSPSNYVDVLNGDQFRTLVNEVGNEDAISRLGSANTNWQDLIYRDAFGKEHNFSTTGNIGGFMPVRASLGYTDQDGILQNDNFTRTTGSLNLKPSFFEGHLKVELNGRGMYTENTFGNRDAIGSAVDFDPTQAVYAPSSPYSRYYTWLTYSESEDRYSQYNLAPTNPVALLQEKDDTAEVRRFIGNAKVDYKLHFFPAITATINVGLDKTNSHGRTFVSQDMPSSQLDWNGSNSNFINRSTNKLFDSYLTYTKDIEEHSITAVAGYSYQSFENDNYSYDSEAKKEGNEYEFIDKWKSVLLSYFGRLNYNFDDRYLVTASLRADASSKLNPDDQWGYFPSAALAWNINNEDFFKSETIDQLKLRVGYGQIGNVNGLTDYNFLTRYQRSRTNANYQFGNTFYQTYRPEGINENLKWEIGKTLNVGLDYALFNNRISGSVNAYLNKTEDLISFVTVSPFTNFASSINKNIGDMENKGIEFELNLIPIQTENFTWRVGYNVAFNDNEITNLPSDIPVGGISGGTGNNIQLHREGESPFSYYVYEQIYDEAGKPIEGAYVDRNADGVINDDDKYLDENPYPDITMGLNTNLNYKNWDLAIVSRASLGNYNYSNMASAKSYQIKATENGILSNLHADTFNSGFQNITNTNLKSDYYVQDASFFKLDNITLGYTISKIFSEDSNLRVYGSAQNIVTITDYDGLDPEINQGIDNNFYPRPRLYTIGFNLNF</sequence>
<evidence type="ECO:0000313" key="7">
    <source>
        <dbReference type="Proteomes" id="UP000719267"/>
    </source>
</evidence>
<evidence type="ECO:0000259" key="4">
    <source>
        <dbReference type="Pfam" id="PF00593"/>
    </source>
</evidence>
<dbReference type="InterPro" id="IPR023996">
    <property type="entry name" value="TonB-dep_OMP_SusC/RagA"/>
</dbReference>
<feature type="signal peptide" evidence="3">
    <location>
        <begin position="1"/>
        <end position="21"/>
    </location>
</feature>
<keyword evidence="1" id="KW-0813">Transport</keyword>
<dbReference type="NCBIfam" id="TIGR04057">
    <property type="entry name" value="SusC_RagA_signa"/>
    <property type="match status" value="1"/>
</dbReference>
<dbReference type="NCBIfam" id="TIGR04056">
    <property type="entry name" value="OMP_RagA_SusC"/>
    <property type="match status" value="1"/>
</dbReference>
<dbReference type="Pfam" id="PF13715">
    <property type="entry name" value="CarbopepD_reg_2"/>
    <property type="match status" value="1"/>
</dbReference>
<comment type="similarity">
    <text evidence="1 2">Belongs to the TonB-dependent receptor family.</text>
</comment>
<evidence type="ECO:0000256" key="3">
    <source>
        <dbReference type="SAM" id="SignalP"/>
    </source>
</evidence>
<keyword evidence="1" id="KW-0812">Transmembrane</keyword>
<dbReference type="Pfam" id="PF07715">
    <property type="entry name" value="Plug"/>
    <property type="match status" value="1"/>
</dbReference>
<keyword evidence="1" id="KW-0998">Cell outer membrane</keyword>
<keyword evidence="2" id="KW-0798">TonB box</keyword>
<keyword evidence="6" id="KW-0675">Receptor</keyword>
<dbReference type="InterPro" id="IPR012910">
    <property type="entry name" value="Plug_dom"/>
</dbReference>
<evidence type="ECO:0000259" key="5">
    <source>
        <dbReference type="Pfam" id="PF07715"/>
    </source>
</evidence>
<keyword evidence="3" id="KW-0732">Signal</keyword>
<keyword evidence="1" id="KW-1134">Transmembrane beta strand</keyword>
<feature type="chain" id="PRO_5045407040" evidence="3">
    <location>
        <begin position="22"/>
        <end position="975"/>
    </location>
</feature>
<dbReference type="RefSeq" id="WP_219040769.1">
    <property type="nucleotide sequence ID" value="NZ_JAHWDF010000013.1"/>
</dbReference>
<dbReference type="InterPro" id="IPR039426">
    <property type="entry name" value="TonB-dep_rcpt-like"/>
</dbReference>
<feature type="domain" description="TonB-dependent receptor plug" evidence="5">
    <location>
        <begin position="114"/>
        <end position="229"/>
    </location>
</feature>
<dbReference type="InterPro" id="IPR023997">
    <property type="entry name" value="TonB-dep_OMP_SusC/RagA_CS"/>
</dbReference>
<keyword evidence="1 2" id="KW-0472">Membrane</keyword>
<evidence type="ECO:0000256" key="1">
    <source>
        <dbReference type="PROSITE-ProRule" id="PRU01360"/>
    </source>
</evidence>
<dbReference type="EMBL" id="JAHWDF010000013">
    <property type="protein sequence ID" value="MBW2962485.1"/>
    <property type="molecule type" value="Genomic_DNA"/>
</dbReference>
<gene>
    <name evidence="6" type="ORF">KW502_11830</name>
</gene>
<accession>A0ABS6W3P7</accession>
<keyword evidence="7" id="KW-1185">Reference proteome</keyword>